<dbReference type="InterPro" id="IPR017853">
    <property type="entry name" value="GH"/>
</dbReference>
<organism evidence="5 6">
    <name type="scientific">Candidula unifasciata</name>
    <dbReference type="NCBI Taxonomy" id="100452"/>
    <lineage>
        <taxon>Eukaryota</taxon>
        <taxon>Metazoa</taxon>
        <taxon>Spiralia</taxon>
        <taxon>Lophotrochozoa</taxon>
        <taxon>Mollusca</taxon>
        <taxon>Gastropoda</taxon>
        <taxon>Heterobranchia</taxon>
        <taxon>Euthyneura</taxon>
        <taxon>Panpulmonata</taxon>
        <taxon>Eupulmonata</taxon>
        <taxon>Stylommatophora</taxon>
        <taxon>Helicina</taxon>
        <taxon>Helicoidea</taxon>
        <taxon>Geomitridae</taxon>
        <taxon>Candidula</taxon>
    </lineage>
</organism>
<sequence length="506" mass="57801">MTAWHPSLQHEACEHQTVQHHSSWYHVFKHKTSDQENFRQENSQHRPSGHQNFEHKTLGEVTSGKQNSRHKTTTGCTAAPLLPDKPFFVVWNHPTGECRAKGVDLGFEKWGIVDNNHDSFIGEQIVLLYQLGQFPFYSGSNPHNGGIPQLGNLSSHLKKASIDISRKIASPSFSGLSIIDFEAWRPLFYLNFDRLKIYQQKSIELAQQKFPQYNRSQIQQEAVTEFEEAARSFLETTLQQASQARPGGRWGYYGYPRCWDTYCNTSTVTINNRMSWIYNISTGLYPSIYFPRGSSAGGRVHNIIHETLRVKATWTPPDTVILPYSLCQDDAYDVFSETDLSHSILQPAEMGSSGVVLWGSSAYMQAKNECLVLQQYINTTLGPYVLNVTSFFANCSQQLCTGHGRCVKKDYEKVYQYYLRKRGDSSCLLPDSVLARKTERSKAETSKGTLSDVLRFNSEHFNPHLNMNSWQSKDDQREQLWSNFDDYVCKCFAGWHGDHCEHPTAD</sequence>
<protein>
    <recommendedName>
        <fullName evidence="3">Hyaluronidase</fullName>
        <ecNumber evidence="3">3.2.1.35</ecNumber>
    </recommendedName>
</protein>
<dbReference type="Pfam" id="PF01630">
    <property type="entry name" value="Glyco_hydro_56"/>
    <property type="match status" value="1"/>
</dbReference>
<accession>A0A8S3ZPV5</accession>
<comment type="similarity">
    <text evidence="1 3">Belongs to the glycosyl hydrolase 56 family.</text>
</comment>
<comment type="caution">
    <text evidence="5">The sequence shown here is derived from an EMBL/GenBank/DDBJ whole genome shotgun (WGS) entry which is preliminary data.</text>
</comment>
<dbReference type="PANTHER" id="PTHR11769">
    <property type="entry name" value="HYALURONIDASE"/>
    <property type="match status" value="1"/>
</dbReference>
<evidence type="ECO:0000256" key="4">
    <source>
        <dbReference type="SAM" id="MobiDB-lite"/>
    </source>
</evidence>
<dbReference type="Gene3D" id="3.20.20.70">
    <property type="entry name" value="Aldolase class I"/>
    <property type="match status" value="1"/>
</dbReference>
<dbReference type="GO" id="GO:0005975">
    <property type="term" value="P:carbohydrate metabolic process"/>
    <property type="evidence" value="ECO:0007669"/>
    <property type="project" value="InterPro"/>
</dbReference>
<evidence type="ECO:0000256" key="2">
    <source>
        <dbReference type="ARBA" id="ARBA00023157"/>
    </source>
</evidence>
<dbReference type="SUPFAM" id="SSF51445">
    <property type="entry name" value="(Trans)glycosidases"/>
    <property type="match status" value="1"/>
</dbReference>
<dbReference type="EC" id="3.2.1.35" evidence="3"/>
<dbReference type="GO" id="GO:0030214">
    <property type="term" value="P:hyaluronan catabolic process"/>
    <property type="evidence" value="ECO:0007669"/>
    <property type="project" value="TreeGrafter"/>
</dbReference>
<evidence type="ECO:0000256" key="1">
    <source>
        <dbReference type="ARBA" id="ARBA00008871"/>
    </source>
</evidence>
<comment type="catalytic activity">
    <reaction evidence="3">
        <text>Random hydrolysis of (1-&gt;4)-linkages between N-acetyl-beta-D-glucosamine and D-glucuronate residues in hyaluronate.</text>
        <dbReference type="EC" id="3.2.1.35"/>
    </reaction>
</comment>
<gene>
    <name evidence="5" type="ORF">CUNI_LOCUS15416</name>
</gene>
<dbReference type="InterPro" id="IPR013785">
    <property type="entry name" value="Aldolase_TIM"/>
</dbReference>
<evidence type="ECO:0000313" key="6">
    <source>
        <dbReference type="Proteomes" id="UP000678393"/>
    </source>
</evidence>
<keyword evidence="2" id="KW-1015">Disulfide bond</keyword>
<dbReference type="PRINTS" id="PR00846">
    <property type="entry name" value="GLHYDRLASE56"/>
</dbReference>
<feature type="compositionally biased region" description="Basic and acidic residues" evidence="4">
    <location>
        <begin position="35"/>
        <end position="44"/>
    </location>
</feature>
<dbReference type="AlphaFoldDB" id="A0A8S3ZPV5"/>
<name>A0A8S3ZPV5_9EUPU</name>
<dbReference type="GO" id="GO:0004415">
    <property type="term" value="F:hyalurononglucosaminidase activity"/>
    <property type="evidence" value="ECO:0007669"/>
    <property type="project" value="UniProtKB-UniRule"/>
</dbReference>
<proteinExistence type="inferred from homology"/>
<reference evidence="5" key="1">
    <citation type="submission" date="2021-04" db="EMBL/GenBank/DDBJ databases">
        <authorList>
            <consortium name="Molecular Ecology Group"/>
        </authorList>
    </citation>
    <scope>NUCLEOTIDE SEQUENCE</scope>
</reference>
<dbReference type="PANTHER" id="PTHR11769:SF35">
    <property type="entry name" value="HYALURONIDASE"/>
    <property type="match status" value="1"/>
</dbReference>
<dbReference type="OrthoDB" id="5796153at2759"/>
<keyword evidence="3" id="KW-0378">Hydrolase</keyword>
<keyword evidence="6" id="KW-1185">Reference proteome</keyword>
<evidence type="ECO:0000313" key="5">
    <source>
        <dbReference type="EMBL" id="CAG5129858.1"/>
    </source>
</evidence>
<dbReference type="EMBL" id="CAJHNH020003715">
    <property type="protein sequence ID" value="CAG5129858.1"/>
    <property type="molecule type" value="Genomic_DNA"/>
</dbReference>
<evidence type="ECO:0000256" key="3">
    <source>
        <dbReference type="RuleBase" id="RU610713"/>
    </source>
</evidence>
<feature type="region of interest" description="Disordered" evidence="4">
    <location>
        <begin position="35"/>
        <end position="55"/>
    </location>
</feature>
<dbReference type="Proteomes" id="UP000678393">
    <property type="component" value="Unassembled WGS sequence"/>
</dbReference>
<keyword evidence="3" id="KW-0326">Glycosidase</keyword>
<dbReference type="InterPro" id="IPR018155">
    <property type="entry name" value="Hyaluronidase"/>
</dbReference>